<name>A0A4P7BWR8_9GAMM</name>
<proteinExistence type="predicted"/>
<dbReference type="InterPro" id="IPR032710">
    <property type="entry name" value="NTF2-like_dom_sf"/>
</dbReference>
<accession>A0A4P7BWR8</accession>
<dbReference type="KEGG" id="nwr:E3U44_02810"/>
<dbReference type="PROSITE" id="PS51257">
    <property type="entry name" value="PROKAR_LIPOPROTEIN"/>
    <property type="match status" value="1"/>
</dbReference>
<dbReference type="AlphaFoldDB" id="A0A4P7BWR8"/>
<sequence>MRNPLTLLRRLLGTVLLALLAALLISCAGGTEQPLSAAEEKEALKARVQARWEAVIAEDFDKAYEFTTPSYRQAYSKNHFFSQYGGQIDQEGVTVLEVTFQNPERTAAEVSLNVDFSAEGVTPGTLFRNTSYLKETWVKEEGQWWRVERR</sequence>
<dbReference type="OrthoDB" id="5738094at2"/>
<reference evidence="1 2" key="1">
    <citation type="submission" date="2019-03" db="EMBL/GenBank/DDBJ databases">
        <title>The genome sequence of Nitrosococcus wardiae strain D1FHST reveals the archetypal metabolic capacity of ammonia-oxidizing Gammaproteobacteria.</title>
        <authorList>
            <person name="Wang L."/>
            <person name="Lim C.K."/>
            <person name="Hanson T.E."/>
            <person name="Dang H."/>
            <person name="Klotz M.G."/>
        </authorList>
    </citation>
    <scope>NUCLEOTIDE SEQUENCE [LARGE SCALE GENOMIC DNA]</scope>
    <source>
        <strain evidence="1 2">D1FHS</strain>
    </source>
</reference>
<keyword evidence="2" id="KW-1185">Reference proteome</keyword>
<dbReference type="Proteomes" id="UP000294325">
    <property type="component" value="Chromosome"/>
</dbReference>
<evidence type="ECO:0000313" key="1">
    <source>
        <dbReference type="EMBL" id="QBQ53554.1"/>
    </source>
</evidence>
<dbReference type="RefSeq" id="WP_134356568.1">
    <property type="nucleotide sequence ID" value="NZ_CP038033.1"/>
</dbReference>
<dbReference type="Gene3D" id="3.10.450.50">
    <property type="match status" value="1"/>
</dbReference>
<dbReference type="SUPFAM" id="SSF54427">
    <property type="entry name" value="NTF2-like"/>
    <property type="match status" value="1"/>
</dbReference>
<gene>
    <name evidence="1" type="ORF">E3U44_02810</name>
</gene>
<organism evidence="1 2">
    <name type="scientific">Nitrosococcus wardiae</name>
    <dbReference type="NCBI Taxonomy" id="1814290"/>
    <lineage>
        <taxon>Bacteria</taxon>
        <taxon>Pseudomonadati</taxon>
        <taxon>Pseudomonadota</taxon>
        <taxon>Gammaproteobacteria</taxon>
        <taxon>Chromatiales</taxon>
        <taxon>Chromatiaceae</taxon>
        <taxon>Nitrosococcus</taxon>
    </lineage>
</organism>
<dbReference type="EMBL" id="CP038033">
    <property type="protein sequence ID" value="QBQ53554.1"/>
    <property type="molecule type" value="Genomic_DNA"/>
</dbReference>
<evidence type="ECO:0000313" key="2">
    <source>
        <dbReference type="Proteomes" id="UP000294325"/>
    </source>
</evidence>
<protein>
    <submittedName>
        <fullName evidence="1">Nuclear transport factor 2 family protein</fullName>
    </submittedName>
</protein>